<feature type="transmembrane region" description="Helical" evidence="1">
    <location>
        <begin position="12"/>
        <end position="35"/>
    </location>
</feature>
<comment type="caution">
    <text evidence="2">The sequence shown here is derived from an EMBL/GenBank/DDBJ whole genome shotgun (WGS) entry which is preliminary data.</text>
</comment>
<dbReference type="InterPro" id="IPR021354">
    <property type="entry name" value="DUF2975"/>
</dbReference>
<name>A0ABS3T5J2_9FLAO</name>
<sequence length="169" mass="19342">MRKLIILKSLIDFVWILTCIPLIPMVLFFVVMAFMDADIIRVLPGLGQEEDQITGWPVKITILIGALVIYINIYCVYLFRKTLSYFQKVKPFHNEVITNFGIIGKFLCYSGLVSLILAIVFAVYFKSEIKINLGFSPYLFITALGLFFMVLSEVFKVAKHAKEENELTV</sequence>
<gene>
    <name evidence="2" type="ORF">J4050_14730</name>
</gene>
<keyword evidence="1" id="KW-1133">Transmembrane helix</keyword>
<organism evidence="2 3">
    <name type="scientific">Winogradskyella pelagia</name>
    <dbReference type="NCBI Taxonomy" id="2819984"/>
    <lineage>
        <taxon>Bacteria</taxon>
        <taxon>Pseudomonadati</taxon>
        <taxon>Bacteroidota</taxon>
        <taxon>Flavobacteriia</taxon>
        <taxon>Flavobacteriales</taxon>
        <taxon>Flavobacteriaceae</taxon>
        <taxon>Winogradskyella</taxon>
    </lineage>
</organism>
<evidence type="ECO:0000313" key="3">
    <source>
        <dbReference type="Proteomes" id="UP000676776"/>
    </source>
</evidence>
<dbReference type="EMBL" id="JAGEVF010000016">
    <property type="protein sequence ID" value="MBO3118010.1"/>
    <property type="molecule type" value="Genomic_DNA"/>
</dbReference>
<reference evidence="2 3" key="1">
    <citation type="submission" date="2021-03" db="EMBL/GenBank/DDBJ databases">
        <title>Winogradskyella sp. nov., isolated from costal sediment.</title>
        <authorList>
            <person name="Gao C."/>
        </authorList>
    </citation>
    <scope>NUCLEOTIDE SEQUENCE [LARGE SCALE GENOMIC DNA]</scope>
    <source>
        <strain evidence="2 3">DF17</strain>
    </source>
</reference>
<evidence type="ECO:0000256" key="1">
    <source>
        <dbReference type="SAM" id="Phobius"/>
    </source>
</evidence>
<keyword evidence="3" id="KW-1185">Reference proteome</keyword>
<keyword evidence="1" id="KW-0472">Membrane</keyword>
<accession>A0ABS3T5J2</accession>
<feature type="transmembrane region" description="Helical" evidence="1">
    <location>
        <begin position="55"/>
        <end position="79"/>
    </location>
</feature>
<feature type="transmembrane region" description="Helical" evidence="1">
    <location>
        <begin position="137"/>
        <end position="155"/>
    </location>
</feature>
<dbReference type="Proteomes" id="UP000676776">
    <property type="component" value="Unassembled WGS sequence"/>
</dbReference>
<feature type="transmembrane region" description="Helical" evidence="1">
    <location>
        <begin position="100"/>
        <end position="125"/>
    </location>
</feature>
<dbReference type="RefSeq" id="WP_208155381.1">
    <property type="nucleotide sequence ID" value="NZ_JAGEVF010000016.1"/>
</dbReference>
<protein>
    <submittedName>
        <fullName evidence="2">DUF2975 domain-containing protein</fullName>
    </submittedName>
</protein>
<proteinExistence type="predicted"/>
<evidence type="ECO:0000313" key="2">
    <source>
        <dbReference type="EMBL" id="MBO3118010.1"/>
    </source>
</evidence>
<keyword evidence="1" id="KW-0812">Transmembrane</keyword>
<dbReference type="Pfam" id="PF11188">
    <property type="entry name" value="DUF2975"/>
    <property type="match status" value="1"/>
</dbReference>